<keyword evidence="5" id="KW-0808">Transferase</keyword>
<dbReference type="InterPro" id="IPR011831">
    <property type="entry name" value="ADP-Glc_PPase"/>
</dbReference>
<dbReference type="SUPFAM" id="SSF53448">
    <property type="entry name" value="Nucleotide-diphospho-sugar transferases"/>
    <property type="match status" value="1"/>
</dbReference>
<dbReference type="Gene3D" id="2.160.10.10">
    <property type="entry name" value="Hexapeptide repeat proteins"/>
    <property type="match status" value="1"/>
</dbReference>
<name>A0A1E5LGF1_9BACI</name>
<dbReference type="InterPro" id="IPR005835">
    <property type="entry name" value="NTP_transferase_dom"/>
</dbReference>
<dbReference type="Pfam" id="PF24894">
    <property type="entry name" value="Hexapep_GlmU"/>
    <property type="match status" value="1"/>
</dbReference>
<evidence type="ECO:0000313" key="5">
    <source>
        <dbReference type="EMBL" id="OEH93155.1"/>
    </source>
</evidence>
<dbReference type="OrthoDB" id="9801810at2"/>
<dbReference type="EMBL" id="MJEH01000016">
    <property type="protein sequence ID" value="OEH93155.1"/>
    <property type="molecule type" value="Genomic_DNA"/>
</dbReference>
<reference evidence="5 6" key="1">
    <citation type="submission" date="2016-08" db="EMBL/GenBank/DDBJ databases">
        <title>Genome of Bacillus solimangrovi GH2-4.</title>
        <authorList>
            <person name="Lim S."/>
            <person name="Kim B.-C."/>
        </authorList>
    </citation>
    <scope>NUCLEOTIDE SEQUENCE [LARGE SCALE GENOMIC DNA]</scope>
    <source>
        <strain evidence="5 6">GH2-4</strain>
    </source>
</reference>
<keyword evidence="2" id="KW-0320">Glycogen biosynthesis</keyword>
<comment type="similarity">
    <text evidence="1">Belongs to the bacterial/plant glucose-1-phosphate adenylyltransferase family.</text>
</comment>
<dbReference type="InterPro" id="IPR029044">
    <property type="entry name" value="Nucleotide-diphossugar_trans"/>
</dbReference>
<dbReference type="Gene3D" id="3.90.550.10">
    <property type="entry name" value="Spore Coat Polysaccharide Biosynthesis Protein SpsA, Chain A"/>
    <property type="match status" value="2"/>
</dbReference>
<accession>A0A1E5LGF1</accession>
<proteinExistence type="inferred from homology"/>
<dbReference type="Proteomes" id="UP000095209">
    <property type="component" value="Unassembled WGS sequence"/>
</dbReference>
<evidence type="ECO:0000256" key="2">
    <source>
        <dbReference type="ARBA" id="ARBA00023056"/>
    </source>
</evidence>
<dbReference type="STRING" id="1305675.BFG57_13415"/>
<feature type="domain" description="Glucose-1-phosphate adenylyltransferase/Bifunctional protein GlmU-like C-terminal hexapeptide" evidence="4">
    <location>
        <begin position="237"/>
        <end position="307"/>
    </location>
</feature>
<dbReference type="InterPro" id="IPR056818">
    <property type="entry name" value="GlmU/GlgC-like_hexapep"/>
</dbReference>
<evidence type="ECO:0000256" key="1">
    <source>
        <dbReference type="ARBA" id="ARBA00010443"/>
    </source>
</evidence>
<dbReference type="CDD" id="cd02508">
    <property type="entry name" value="ADP_Glucose_PP"/>
    <property type="match status" value="1"/>
</dbReference>
<dbReference type="InterPro" id="IPR011004">
    <property type="entry name" value="Trimer_LpxA-like_sf"/>
</dbReference>
<keyword evidence="5" id="KW-0548">Nucleotidyltransferase</keyword>
<dbReference type="AlphaFoldDB" id="A0A1E5LGF1"/>
<dbReference type="SUPFAM" id="SSF51161">
    <property type="entry name" value="Trimeric LpxA-like enzymes"/>
    <property type="match status" value="1"/>
</dbReference>
<dbReference type="CDD" id="cd04651">
    <property type="entry name" value="LbH_G1P_AT_C"/>
    <property type="match status" value="1"/>
</dbReference>
<sequence length="328" mass="37533">MTEMQAMNELTENRSLAAVPFGGRYRLIDFILSNLVNSGIESVGIFTKDRFRSLMDHLGSGRDWDLSRKRKGLFFCPPTRKQEYYNGFFDYLNNHLDYFNRSEQKYVIVAASNVICNLDFERVLRQHIAMKADITEVCYKGTPLNIFIIEKSLLLDCIKSHRYESIKNMQEFVILYERRLNIHSYEHDGYTAIIDSVQSYYKHSMSLLHPEMWKSLFVGSNPIFTKVKDEPPTRYQKGAIVTNSQVANGCQIEGTVENSIIFRAVHIGKGAVVRNSIIMQKSIIEDGAIVDGVIIDKDVRIEASARIQGQIGNPFVIPKGEVQGELMR</sequence>
<gene>
    <name evidence="5" type="ORF">BFG57_13415</name>
</gene>
<organism evidence="5 6">
    <name type="scientific">Bacillus solimangrovi</name>
    <dbReference type="NCBI Taxonomy" id="1305675"/>
    <lineage>
        <taxon>Bacteria</taxon>
        <taxon>Bacillati</taxon>
        <taxon>Bacillota</taxon>
        <taxon>Bacilli</taxon>
        <taxon>Bacillales</taxon>
        <taxon>Bacillaceae</taxon>
        <taxon>Bacillus</taxon>
    </lineage>
</organism>
<dbReference type="Pfam" id="PF00483">
    <property type="entry name" value="NTP_transferase"/>
    <property type="match status" value="1"/>
</dbReference>
<keyword evidence="6" id="KW-1185">Reference proteome</keyword>
<dbReference type="GO" id="GO:0005978">
    <property type="term" value="P:glycogen biosynthetic process"/>
    <property type="evidence" value="ECO:0007669"/>
    <property type="project" value="UniProtKB-KW"/>
</dbReference>
<evidence type="ECO:0000313" key="6">
    <source>
        <dbReference type="Proteomes" id="UP000095209"/>
    </source>
</evidence>
<comment type="caution">
    <text evidence="5">The sequence shown here is derived from an EMBL/GenBank/DDBJ whole genome shotgun (WGS) entry which is preliminary data.</text>
</comment>
<dbReference type="GO" id="GO:0008878">
    <property type="term" value="F:glucose-1-phosphate adenylyltransferase activity"/>
    <property type="evidence" value="ECO:0007669"/>
    <property type="project" value="InterPro"/>
</dbReference>
<dbReference type="PANTHER" id="PTHR43523">
    <property type="entry name" value="GLUCOSE-1-PHOSPHATE ADENYLYLTRANSFERASE-RELATED"/>
    <property type="match status" value="1"/>
</dbReference>
<evidence type="ECO:0000259" key="3">
    <source>
        <dbReference type="Pfam" id="PF00483"/>
    </source>
</evidence>
<dbReference type="PANTHER" id="PTHR43523:SF6">
    <property type="entry name" value="GLYCOGEN BIOSYNTHESIS PROTEIN GLGD"/>
    <property type="match status" value="1"/>
</dbReference>
<evidence type="ECO:0000259" key="4">
    <source>
        <dbReference type="Pfam" id="PF24894"/>
    </source>
</evidence>
<feature type="domain" description="Nucleotidyl transferase" evidence="3">
    <location>
        <begin position="9"/>
        <end position="139"/>
    </location>
</feature>
<protein>
    <submittedName>
        <fullName evidence="5">Glucose-1-phosphate adenylyltransferase</fullName>
    </submittedName>
</protein>